<keyword evidence="15 18" id="KW-0496">Mitochondrion</keyword>
<dbReference type="CTD" id="3954"/>
<dbReference type="GeneID" id="115623736"/>
<keyword evidence="4" id="KW-0813">Transport</keyword>
<name>A0A6J2TGG9_DROLE</name>
<keyword evidence="11" id="KW-0809">Transit peptide</keyword>
<comment type="similarity">
    <text evidence="2">Belongs to the LETM1 family.</text>
</comment>
<dbReference type="GO" id="GO:0043022">
    <property type="term" value="F:ribosome binding"/>
    <property type="evidence" value="ECO:0007669"/>
    <property type="project" value="InterPro"/>
</dbReference>
<feature type="coiled-coil region" evidence="19">
    <location>
        <begin position="575"/>
        <end position="640"/>
    </location>
</feature>
<feature type="transmembrane region" description="Helical" evidence="21">
    <location>
        <begin position="187"/>
        <end position="209"/>
    </location>
</feature>
<evidence type="ECO:0000256" key="12">
    <source>
        <dbReference type="ARBA" id="ARBA00022989"/>
    </source>
</evidence>
<evidence type="ECO:0000259" key="22">
    <source>
        <dbReference type="PROSITE" id="PS50222"/>
    </source>
</evidence>
<feature type="domain" description="EF-hand" evidence="22">
    <location>
        <begin position="682"/>
        <end position="717"/>
    </location>
</feature>
<evidence type="ECO:0000256" key="4">
    <source>
        <dbReference type="ARBA" id="ARBA00022448"/>
    </source>
</evidence>
<dbReference type="AlphaFoldDB" id="A0A6J2TGG9"/>
<dbReference type="PROSITE" id="PS00018">
    <property type="entry name" value="EF_HAND_1"/>
    <property type="match status" value="2"/>
</dbReference>
<evidence type="ECO:0000256" key="5">
    <source>
        <dbReference type="ARBA" id="ARBA00022449"/>
    </source>
</evidence>
<feature type="domain" description="Letm1 RBD" evidence="23">
    <location>
        <begin position="275"/>
        <end position="465"/>
    </location>
</feature>
<dbReference type="OrthoDB" id="624114at2759"/>
<dbReference type="GO" id="GO:0005743">
    <property type="term" value="C:mitochondrial inner membrane"/>
    <property type="evidence" value="ECO:0007669"/>
    <property type="project" value="UniProtKB-SubCell"/>
</dbReference>
<keyword evidence="5" id="KW-0050">Antiport</keyword>
<dbReference type="GO" id="GO:0015297">
    <property type="term" value="F:antiporter activity"/>
    <property type="evidence" value="ECO:0007669"/>
    <property type="project" value="UniProtKB-KW"/>
</dbReference>
<evidence type="ECO:0000256" key="2">
    <source>
        <dbReference type="ARBA" id="ARBA00009584"/>
    </source>
</evidence>
<dbReference type="InterPro" id="IPR059005">
    <property type="entry name" value="LETM1_C"/>
</dbReference>
<organism evidence="24 25">
    <name type="scientific">Drosophila lebanonensis</name>
    <name type="common">Fruit fly</name>
    <name type="synonym">Scaptodrosophila lebanonensis</name>
    <dbReference type="NCBI Taxonomy" id="7225"/>
    <lineage>
        <taxon>Eukaryota</taxon>
        <taxon>Metazoa</taxon>
        <taxon>Ecdysozoa</taxon>
        <taxon>Arthropoda</taxon>
        <taxon>Hexapoda</taxon>
        <taxon>Insecta</taxon>
        <taxon>Pterygota</taxon>
        <taxon>Neoptera</taxon>
        <taxon>Endopterygota</taxon>
        <taxon>Diptera</taxon>
        <taxon>Brachycera</taxon>
        <taxon>Muscomorpha</taxon>
        <taxon>Ephydroidea</taxon>
        <taxon>Drosophilidae</taxon>
        <taxon>Scaptodrosophila</taxon>
    </lineage>
</organism>
<evidence type="ECO:0000256" key="19">
    <source>
        <dbReference type="SAM" id="Coils"/>
    </source>
</evidence>
<keyword evidence="7 21" id="KW-0812">Transmembrane</keyword>
<evidence type="ECO:0000256" key="16">
    <source>
        <dbReference type="ARBA" id="ARBA00023136"/>
    </source>
</evidence>
<dbReference type="SMART" id="SM00054">
    <property type="entry name" value="EFh"/>
    <property type="match status" value="2"/>
</dbReference>
<dbReference type="GO" id="GO:0030003">
    <property type="term" value="P:intracellular monoatomic cation homeostasis"/>
    <property type="evidence" value="ECO:0007669"/>
    <property type="project" value="TreeGrafter"/>
</dbReference>
<keyword evidence="9" id="KW-0999">Mitochondrion inner membrane</keyword>
<evidence type="ECO:0000256" key="15">
    <source>
        <dbReference type="ARBA" id="ARBA00023128"/>
    </source>
</evidence>
<proteinExistence type="inferred from homology"/>
<dbReference type="PROSITE" id="PS51758">
    <property type="entry name" value="LETM1_RBD"/>
    <property type="match status" value="1"/>
</dbReference>
<keyword evidence="6" id="KW-0109">Calcium transport</keyword>
<dbReference type="SUPFAM" id="SSF47473">
    <property type="entry name" value="EF-hand"/>
    <property type="match status" value="2"/>
</dbReference>
<evidence type="ECO:0000256" key="10">
    <source>
        <dbReference type="ARBA" id="ARBA00022837"/>
    </source>
</evidence>
<keyword evidence="14" id="KW-0406">Ion transport</keyword>
<feature type="compositionally biased region" description="Polar residues" evidence="20">
    <location>
        <begin position="985"/>
        <end position="996"/>
    </location>
</feature>
<dbReference type="Pfam" id="PF13202">
    <property type="entry name" value="EF-hand_5"/>
    <property type="match status" value="2"/>
</dbReference>
<feature type="coiled-coil region" evidence="19">
    <location>
        <begin position="484"/>
        <end position="511"/>
    </location>
</feature>
<dbReference type="InterPro" id="IPR018247">
    <property type="entry name" value="EF_Hand_1_Ca_BS"/>
</dbReference>
<dbReference type="InterPro" id="IPR033122">
    <property type="entry name" value="LETM1-like_RBD"/>
</dbReference>
<dbReference type="PROSITE" id="PS50222">
    <property type="entry name" value="EF_HAND_2"/>
    <property type="match status" value="2"/>
</dbReference>
<keyword evidence="8" id="KW-0479">Metal-binding</keyword>
<keyword evidence="12 21" id="KW-1133">Transmembrane helix</keyword>
<evidence type="ECO:0000256" key="18">
    <source>
        <dbReference type="PROSITE-ProRule" id="PRU01094"/>
    </source>
</evidence>
<evidence type="ECO:0000256" key="1">
    <source>
        <dbReference type="ARBA" id="ARBA00004434"/>
    </source>
</evidence>
<dbReference type="Proteomes" id="UP000504634">
    <property type="component" value="Unplaced"/>
</dbReference>
<sequence length="1062" mass="119499">MNALLRHKGPNARSNHIIQNFYKRYLRTNYCVCCATKHNAEQTSGRRAQILQNKKHPTVIETASISSFHVPLRYHHPYSSYGIRHLHVSRALHEASQSKVDATVKKLKNQQKEKVEEIMKEVANGQPATTTTAAATATSAAAGVMKESTKGSATAQVAVAEAAPNTIVKTKPKKPMQQVIWEEILHYYHGFRLLFIDVAISTKLLWRVLNGKTMTRRENKQLMRTTSDLFRLIPFSVFIVVPFMELLLPVFIKFFPGMLPSTFQTAKDRQERLRQSLGVRLEVAKFLQKTLGQMPVQHKEHKSQEAKDFEDFFRRIRSPNEYVGNEEIIKYAKRFDDEITLDSLSREQLAALCRVLELNTIGTTMLLRFQLRLKLRSLATDDRVIAREGVDSLDLFELQQACKARGMRAYGLTAERLRFQLKEWIDLSLNEQVPPTLLLLSRAMLISDDSITTDKLKETMRVLPDAVAAHTRHAIGEREGKVDNKTKIQVIQEEERRIKEERLEEQEEKIAKRSAIKEDIPAPYVYAEDLAKAKVLDSTLDCLDSKPEKEADGISSTDVQLLSDALKSLSTDKQLVVEKETIKELKEELRDYKDDVEELHEVRQVVKEPVRESRAAKLLYNRVNKMISQLDTVLHDLENRQAHIKKVETSGYSSVAAPRAEVVHIDELVATIRRMKESSDEERFKVVEDLMVKLDADKDGAISVHEITKVVQSIDSEATKIDKKQLEEFTDLLTKQASKRRHEEIVRIDDLMLNIKMLKETSDEARLKHIETVLDKFDADKDGVVTVNEIRKVLESLGRDNIKLSDKAIEELIALLDKEQILHAEQKIEKAIAKSIKEAEKLKAEVEKTDKEMAKLVDDIHDSAKEIQDIATELGALEKAEEKANQLVDKLNDTAKTLKDESALEKAKKKANLNVDELKDVAKGLKVEPAHKDMAKILKDNAKELNPQPPADDKPGSNAPNKRTPPKASGGTNQPFGGGEAPKMGTTNSTRGSGIPTSDAVIREAAERQIEKLLPTTEISVPPTIPTSPPSPSAKPKPPASTKATATVSTAALPQDSVKKVL</sequence>
<evidence type="ECO:0000256" key="3">
    <source>
        <dbReference type="ARBA" id="ARBA00020557"/>
    </source>
</evidence>
<evidence type="ECO:0000256" key="13">
    <source>
        <dbReference type="ARBA" id="ARBA00023054"/>
    </source>
</evidence>
<evidence type="ECO:0000256" key="6">
    <source>
        <dbReference type="ARBA" id="ARBA00022568"/>
    </source>
</evidence>
<evidence type="ECO:0000256" key="21">
    <source>
        <dbReference type="SAM" id="Phobius"/>
    </source>
</evidence>
<evidence type="ECO:0000313" key="25">
    <source>
        <dbReference type="RefSeq" id="XP_030374112.1"/>
    </source>
</evidence>
<dbReference type="Pfam" id="PF26561">
    <property type="entry name" value="LETM1_C"/>
    <property type="match status" value="1"/>
</dbReference>
<evidence type="ECO:0000259" key="23">
    <source>
        <dbReference type="PROSITE" id="PS51758"/>
    </source>
</evidence>
<keyword evidence="16 21" id="KW-0472">Membrane</keyword>
<evidence type="ECO:0000256" key="17">
    <source>
        <dbReference type="ARBA" id="ARBA00031360"/>
    </source>
</evidence>
<evidence type="ECO:0000256" key="8">
    <source>
        <dbReference type="ARBA" id="ARBA00022723"/>
    </source>
</evidence>
<keyword evidence="13 19" id="KW-0175">Coiled coil</keyword>
<evidence type="ECO:0000256" key="9">
    <source>
        <dbReference type="ARBA" id="ARBA00022792"/>
    </source>
</evidence>
<gene>
    <name evidence="25" type="primary">LOC115623736</name>
</gene>
<accession>A0A6J2TGG9</accession>
<feature type="transmembrane region" description="Helical" evidence="21">
    <location>
        <begin position="229"/>
        <end position="252"/>
    </location>
</feature>
<dbReference type="Pfam" id="PF07766">
    <property type="entry name" value="LETM1_RBD"/>
    <property type="match status" value="1"/>
</dbReference>
<dbReference type="Gene3D" id="1.10.238.10">
    <property type="entry name" value="EF-hand"/>
    <property type="match status" value="1"/>
</dbReference>
<feature type="compositionally biased region" description="Basic and acidic residues" evidence="20">
    <location>
        <begin position="1001"/>
        <end position="1011"/>
    </location>
</feature>
<feature type="coiled-coil region" evidence="19">
    <location>
        <begin position="825"/>
        <end position="928"/>
    </location>
</feature>
<feature type="region of interest" description="Disordered" evidence="20">
    <location>
        <begin position="941"/>
        <end position="1062"/>
    </location>
</feature>
<dbReference type="InterPro" id="IPR044202">
    <property type="entry name" value="LETM1/MDM38-like"/>
</dbReference>
<evidence type="ECO:0000256" key="14">
    <source>
        <dbReference type="ARBA" id="ARBA00023065"/>
    </source>
</evidence>
<evidence type="ECO:0000256" key="7">
    <source>
        <dbReference type="ARBA" id="ARBA00022692"/>
    </source>
</evidence>
<dbReference type="PANTHER" id="PTHR14009:SF1">
    <property type="entry name" value="MITOCHONDRIAL PROTON_CALCIUM EXCHANGER PROTEIN"/>
    <property type="match status" value="1"/>
</dbReference>
<evidence type="ECO:0000256" key="20">
    <source>
        <dbReference type="SAM" id="MobiDB-lite"/>
    </source>
</evidence>
<reference evidence="25" key="1">
    <citation type="submission" date="2025-08" db="UniProtKB">
        <authorList>
            <consortium name="RefSeq"/>
        </authorList>
    </citation>
    <scope>IDENTIFICATION</scope>
    <source>
        <strain evidence="25">11010-0011.00</strain>
        <tissue evidence="25">Whole body</tissue>
    </source>
</reference>
<dbReference type="InterPro" id="IPR011992">
    <property type="entry name" value="EF-hand-dom_pair"/>
</dbReference>
<comment type="subcellular location">
    <subcellularLocation>
        <location evidence="1">Mitochondrion inner membrane</location>
        <topology evidence="1">Single-pass membrane protein</topology>
    </subcellularLocation>
</comment>
<keyword evidence="10" id="KW-0106">Calcium</keyword>
<dbReference type="RefSeq" id="XP_030374112.1">
    <property type="nucleotide sequence ID" value="XM_030518252.1"/>
</dbReference>
<dbReference type="GO" id="GO:0005509">
    <property type="term" value="F:calcium ion binding"/>
    <property type="evidence" value="ECO:0007669"/>
    <property type="project" value="InterPro"/>
</dbReference>
<feature type="compositionally biased region" description="Low complexity" evidence="20">
    <location>
        <begin position="1040"/>
        <end position="1052"/>
    </location>
</feature>
<feature type="compositionally biased region" description="Pro residues" evidence="20">
    <location>
        <begin position="1023"/>
        <end position="1039"/>
    </location>
</feature>
<dbReference type="InterPro" id="IPR002048">
    <property type="entry name" value="EF_hand_dom"/>
</dbReference>
<protein>
    <recommendedName>
        <fullName evidence="3">Mitochondrial proton/calcium exchanger protein</fullName>
    </recommendedName>
    <alternativeName>
        <fullName evidence="17">Leucine zipper-EF-hand-containing transmembrane protein 1</fullName>
    </alternativeName>
</protein>
<feature type="domain" description="EF-hand" evidence="22">
    <location>
        <begin position="765"/>
        <end position="800"/>
    </location>
</feature>
<evidence type="ECO:0000313" key="24">
    <source>
        <dbReference type="Proteomes" id="UP000504634"/>
    </source>
</evidence>
<keyword evidence="24" id="KW-1185">Reference proteome</keyword>
<dbReference type="PANTHER" id="PTHR14009">
    <property type="entry name" value="LEUCINE ZIPPER-EF-HAND CONTAINING TRANSMEMBRANE PROTEIN"/>
    <property type="match status" value="1"/>
</dbReference>
<evidence type="ECO:0000256" key="11">
    <source>
        <dbReference type="ARBA" id="ARBA00022946"/>
    </source>
</evidence>